<proteinExistence type="predicted"/>
<dbReference type="OrthoDB" id="835336at2"/>
<evidence type="ECO:0000313" key="1">
    <source>
        <dbReference type="EMBL" id="GEL02106.1"/>
    </source>
</evidence>
<dbReference type="Pfam" id="PF13704">
    <property type="entry name" value="Glyco_tranf_2_4"/>
    <property type="match status" value="1"/>
</dbReference>
<dbReference type="AlphaFoldDB" id="A0A511BP35"/>
<organism evidence="1 2">
    <name type="scientific">Swaminathania salitolerans</name>
    <dbReference type="NCBI Taxonomy" id="182838"/>
    <lineage>
        <taxon>Bacteria</taxon>
        <taxon>Pseudomonadati</taxon>
        <taxon>Pseudomonadota</taxon>
        <taxon>Alphaproteobacteria</taxon>
        <taxon>Acetobacterales</taxon>
        <taxon>Acetobacteraceae</taxon>
        <taxon>Swaminathania</taxon>
    </lineage>
</organism>
<accession>A0A511BP35</accession>
<name>A0A511BP35_9PROT</name>
<sequence length="287" mass="32345">MKAPLAAVTMVYNEPEFLPVWLGYYAQMVGRDHCFVIDHGTDDGSTDTLACNRLRIPRSPQDDARRARAIGRICAGLLEWYEHVLYCDVDEIVVADPVVFPSVTSLARARRARAVTATGFDIIHRPDCEPPLDFTAPIARQRVALRFSAAMCKPCLIGAPVRWSPGFHSVEALPPRPDPALMLFHLRYVDRDKGLVRLARTRNQPWVSPDAGSHQRMENSAWSAMLQSMAGLAFEPASLLEDDPAVSLWRQRIEDEGRSRAEDPYPLDLGLSGDRLWRLPERFRPVF</sequence>
<evidence type="ECO:0000313" key="2">
    <source>
        <dbReference type="Proteomes" id="UP000321405"/>
    </source>
</evidence>
<gene>
    <name evidence="1" type="ORF">SSA02_12690</name>
</gene>
<dbReference type="EMBL" id="BJVC01000002">
    <property type="protein sequence ID" value="GEL02106.1"/>
    <property type="molecule type" value="Genomic_DNA"/>
</dbReference>
<reference evidence="1 2" key="1">
    <citation type="submission" date="2019-07" db="EMBL/GenBank/DDBJ databases">
        <title>Whole genome shotgun sequence of Swaminathania salitolerans NBRC 104436.</title>
        <authorList>
            <person name="Hosoyama A."/>
            <person name="Uohara A."/>
            <person name="Ohji S."/>
            <person name="Ichikawa N."/>
        </authorList>
    </citation>
    <scope>NUCLEOTIDE SEQUENCE [LARGE SCALE GENOMIC DNA]</scope>
    <source>
        <strain evidence="1 2">NBRC 104436</strain>
    </source>
</reference>
<evidence type="ECO:0008006" key="3">
    <source>
        <dbReference type="Google" id="ProtNLM"/>
    </source>
</evidence>
<protein>
    <recommendedName>
        <fullName evidence="3">Glycosyl transferase family 2</fullName>
    </recommendedName>
</protein>
<dbReference type="Proteomes" id="UP000321405">
    <property type="component" value="Unassembled WGS sequence"/>
</dbReference>
<dbReference type="RefSeq" id="WP_147093172.1">
    <property type="nucleotide sequence ID" value="NZ_BJVC01000002.1"/>
</dbReference>
<keyword evidence="2" id="KW-1185">Reference proteome</keyword>
<comment type="caution">
    <text evidence="1">The sequence shown here is derived from an EMBL/GenBank/DDBJ whole genome shotgun (WGS) entry which is preliminary data.</text>
</comment>